<proteinExistence type="predicted"/>
<sequence>MERGPVAVERFAGRGIRRADLVAIEEAGVVYAAPGRATGDRFDAWYRPCARRLEVPGGGGPA</sequence>
<dbReference type="EMBL" id="JAUSRA010000001">
    <property type="protein sequence ID" value="MDP9795054.1"/>
    <property type="molecule type" value="Genomic_DNA"/>
</dbReference>
<evidence type="ECO:0000313" key="2">
    <source>
        <dbReference type="Proteomes" id="UP001240984"/>
    </source>
</evidence>
<gene>
    <name evidence="1" type="ORF">J2S43_003566</name>
</gene>
<comment type="caution">
    <text evidence="1">The sequence shown here is derived from an EMBL/GenBank/DDBJ whole genome shotgun (WGS) entry which is preliminary data.</text>
</comment>
<keyword evidence="2" id="KW-1185">Reference proteome</keyword>
<accession>A0ABT9MUF7</accession>
<evidence type="ECO:0000313" key="1">
    <source>
        <dbReference type="EMBL" id="MDP9795054.1"/>
    </source>
</evidence>
<dbReference type="RefSeq" id="WP_306830541.1">
    <property type="nucleotide sequence ID" value="NZ_JAUSRA010000001.1"/>
</dbReference>
<name>A0ABT9MUF7_9ACTN</name>
<dbReference type="Proteomes" id="UP001240984">
    <property type="component" value="Unassembled WGS sequence"/>
</dbReference>
<protein>
    <submittedName>
        <fullName evidence="1">Uncharacterized protein</fullName>
    </submittedName>
</protein>
<reference evidence="1 2" key="1">
    <citation type="submission" date="2023-07" db="EMBL/GenBank/DDBJ databases">
        <title>Sequencing the genomes of 1000 actinobacteria strains.</title>
        <authorList>
            <person name="Klenk H.-P."/>
        </authorList>
    </citation>
    <scope>NUCLEOTIDE SEQUENCE [LARGE SCALE GENOMIC DNA]</scope>
    <source>
        <strain evidence="1 2">DSM 44710</strain>
    </source>
</reference>
<organism evidence="1 2">
    <name type="scientific">Catenuloplanes nepalensis</name>
    <dbReference type="NCBI Taxonomy" id="587533"/>
    <lineage>
        <taxon>Bacteria</taxon>
        <taxon>Bacillati</taxon>
        <taxon>Actinomycetota</taxon>
        <taxon>Actinomycetes</taxon>
        <taxon>Micromonosporales</taxon>
        <taxon>Micromonosporaceae</taxon>
        <taxon>Catenuloplanes</taxon>
    </lineage>
</organism>